<dbReference type="RefSeq" id="WP_182661519.1">
    <property type="nucleotide sequence ID" value="NZ_VKHS01000099.1"/>
</dbReference>
<dbReference type="EMBL" id="VKHS01000099">
    <property type="protein sequence ID" value="MBB0229232.1"/>
    <property type="molecule type" value="Genomic_DNA"/>
</dbReference>
<name>A0A7W3T1K4_9ACTN</name>
<feature type="domain" description="HTH cro/C1-type" evidence="2">
    <location>
        <begin position="18"/>
        <end position="78"/>
    </location>
</feature>
<feature type="compositionally biased region" description="Basic and acidic residues" evidence="1">
    <location>
        <begin position="200"/>
        <end position="211"/>
    </location>
</feature>
<evidence type="ECO:0000313" key="3">
    <source>
        <dbReference type="EMBL" id="MBB0229232.1"/>
    </source>
</evidence>
<evidence type="ECO:0000256" key="1">
    <source>
        <dbReference type="SAM" id="MobiDB-lite"/>
    </source>
</evidence>
<dbReference type="AlphaFoldDB" id="A0A7W3T1K4"/>
<evidence type="ECO:0000259" key="2">
    <source>
        <dbReference type="PROSITE" id="PS50943"/>
    </source>
</evidence>
<accession>A0A7W3T1K4</accession>
<dbReference type="PROSITE" id="PS50943">
    <property type="entry name" value="HTH_CROC1"/>
    <property type="match status" value="1"/>
</dbReference>
<dbReference type="InterPro" id="IPR001387">
    <property type="entry name" value="Cro/C1-type_HTH"/>
</dbReference>
<organism evidence="3 4">
    <name type="scientific">Streptomyces calidiresistens</name>
    <dbReference type="NCBI Taxonomy" id="1485586"/>
    <lineage>
        <taxon>Bacteria</taxon>
        <taxon>Bacillati</taxon>
        <taxon>Actinomycetota</taxon>
        <taxon>Actinomycetes</taxon>
        <taxon>Kitasatosporales</taxon>
        <taxon>Streptomycetaceae</taxon>
        <taxon>Streptomyces</taxon>
    </lineage>
</organism>
<dbReference type="SUPFAM" id="SSF47413">
    <property type="entry name" value="lambda repressor-like DNA-binding domains"/>
    <property type="match status" value="1"/>
</dbReference>
<dbReference type="SMART" id="SM00530">
    <property type="entry name" value="HTH_XRE"/>
    <property type="match status" value="1"/>
</dbReference>
<feature type="region of interest" description="Disordered" evidence="1">
    <location>
        <begin position="186"/>
        <end position="211"/>
    </location>
</feature>
<proteinExistence type="predicted"/>
<gene>
    <name evidence="3" type="ORF">FOE67_06835</name>
</gene>
<dbReference type="CDD" id="cd00093">
    <property type="entry name" value="HTH_XRE"/>
    <property type="match status" value="1"/>
</dbReference>
<protein>
    <submittedName>
        <fullName evidence="3">Helix-turn-helix domain-containing protein</fullName>
    </submittedName>
</protein>
<keyword evidence="4" id="KW-1185">Reference proteome</keyword>
<reference evidence="4" key="1">
    <citation type="submission" date="2019-10" db="EMBL/GenBank/DDBJ databases">
        <title>Streptomyces sp. nov., a novel actinobacterium isolated from alkaline environment.</title>
        <authorList>
            <person name="Golinska P."/>
        </authorList>
    </citation>
    <scope>NUCLEOTIDE SEQUENCE [LARGE SCALE GENOMIC DNA]</scope>
    <source>
        <strain evidence="4">DSM 42108</strain>
    </source>
</reference>
<evidence type="ECO:0000313" key="4">
    <source>
        <dbReference type="Proteomes" id="UP000530234"/>
    </source>
</evidence>
<dbReference type="Proteomes" id="UP000530234">
    <property type="component" value="Unassembled WGS sequence"/>
</dbReference>
<sequence>MTTDDWSAQLTARVAEQIRAARKAAGLTVAETADACAALGAPVQKTTITNLETGRRASVDLAELLVLARVLGVPPVALLFPLGSAPTVEVLPGREVPVWDGLAWFTGETPLRAPAPENSARHLLDTFRAHSDAVATAIASTELAKERRRKATTTLDPARRAALLEVAASYEELAAEDRRELRALRQRMRENGLQPPPLPDEVRTAESEDAR</sequence>
<dbReference type="GO" id="GO:0003677">
    <property type="term" value="F:DNA binding"/>
    <property type="evidence" value="ECO:0007669"/>
    <property type="project" value="InterPro"/>
</dbReference>
<dbReference type="Pfam" id="PF13560">
    <property type="entry name" value="HTH_31"/>
    <property type="match status" value="1"/>
</dbReference>
<dbReference type="InterPro" id="IPR010982">
    <property type="entry name" value="Lambda_DNA-bd_dom_sf"/>
</dbReference>
<dbReference type="Gene3D" id="1.10.260.40">
    <property type="entry name" value="lambda repressor-like DNA-binding domains"/>
    <property type="match status" value="1"/>
</dbReference>
<comment type="caution">
    <text evidence="3">The sequence shown here is derived from an EMBL/GenBank/DDBJ whole genome shotgun (WGS) entry which is preliminary data.</text>
</comment>